<keyword evidence="5" id="KW-0436">Ligase</keyword>
<comment type="similarity">
    <text evidence="3">Belongs to the CobB/CobQ family. CobQ subfamily.</text>
</comment>
<evidence type="ECO:0000259" key="10">
    <source>
        <dbReference type="Pfam" id="PF01656"/>
    </source>
</evidence>
<dbReference type="SUPFAM" id="SSF52540">
    <property type="entry name" value="P-loop containing nucleoside triphosphate hydrolases"/>
    <property type="match status" value="1"/>
</dbReference>
<evidence type="ECO:0000259" key="11">
    <source>
        <dbReference type="Pfam" id="PF07685"/>
    </source>
</evidence>
<dbReference type="PROSITE" id="PS51274">
    <property type="entry name" value="GATASE_COBBQ"/>
    <property type="match status" value="1"/>
</dbReference>
<organism evidence="12 13">
    <name type="scientific">Methylotenera versatilis (strain 301)</name>
    <dbReference type="NCBI Taxonomy" id="666681"/>
    <lineage>
        <taxon>Bacteria</taxon>
        <taxon>Pseudomonadati</taxon>
        <taxon>Pseudomonadota</taxon>
        <taxon>Betaproteobacteria</taxon>
        <taxon>Nitrosomonadales</taxon>
        <taxon>Methylophilaceae</taxon>
        <taxon>Methylotenera</taxon>
    </lineage>
</organism>
<evidence type="ECO:0000313" key="12">
    <source>
        <dbReference type="EMBL" id="ADI28560.1"/>
    </source>
</evidence>
<evidence type="ECO:0000256" key="7">
    <source>
        <dbReference type="ARBA" id="ARBA00022840"/>
    </source>
</evidence>
<evidence type="ECO:0000256" key="5">
    <source>
        <dbReference type="ARBA" id="ARBA00022598"/>
    </source>
</evidence>
<dbReference type="InterPro" id="IPR027417">
    <property type="entry name" value="P-loop_NTPase"/>
</dbReference>
<dbReference type="EMBL" id="CP002056">
    <property type="protein sequence ID" value="ADI28560.1"/>
    <property type="molecule type" value="Genomic_DNA"/>
</dbReference>
<feature type="domain" description="CobQ/CobB/MinD/ParA nucleotide binding" evidence="10">
    <location>
        <begin position="9"/>
        <end position="187"/>
    </location>
</feature>
<dbReference type="KEGG" id="meh:M301_0172"/>
<evidence type="ECO:0000256" key="4">
    <source>
        <dbReference type="ARBA" id="ARBA00022573"/>
    </source>
</evidence>
<dbReference type="Gene3D" id="3.40.50.300">
    <property type="entry name" value="P-loop containing nucleotide triphosphate hydrolases"/>
    <property type="match status" value="1"/>
</dbReference>
<keyword evidence="9 12" id="KW-0315">Glutamine amidotransferase</keyword>
<keyword evidence="8" id="KW-0460">Magnesium</keyword>
<dbReference type="STRING" id="666681.M301_0172"/>
<keyword evidence="12" id="KW-0808">Transferase</keyword>
<keyword evidence="7" id="KW-0067">ATP-binding</keyword>
<evidence type="ECO:0000256" key="8">
    <source>
        <dbReference type="ARBA" id="ARBA00022842"/>
    </source>
</evidence>
<reference evidence="12 13" key="2">
    <citation type="journal article" date="2011" name="J. Bacteriol.">
        <title>Genomes of three methylotrophs from a single niche uncover genetic and metabolic divergence of Methylophilaceae.</title>
        <authorList>
            <person name="Lapidus A."/>
            <person name="Clum A."/>
            <person name="Labutti K."/>
            <person name="Kaluzhnaya M.G."/>
            <person name="Lim S."/>
            <person name="Beck D.A."/>
            <person name="Glavina Del Rio T."/>
            <person name="Nolan M."/>
            <person name="Mavromatis K."/>
            <person name="Huntemann M."/>
            <person name="Lucas S."/>
            <person name="Lidstrom M.E."/>
            <person name="Ivanova N."/>
            <person name="Chistoserdova L."/>
        </authorList>
    </citation>
    <scope>NUCLEOTIDE SEQUENCE [LARGE SCALE GENOMIC DNA]</scope>
    <source>
        <strain evidence="12 13">301</strain>
    </source>
</reference>
<evidence type="ECO:0000256" key="2">
    <source>
        <dbReference type="ARBA" id="ARBA00004953"/>
    </source>
</evidence>
<dbReference type="Pfam" id="PF01656">
    <property type="entry name" value="CbiA"/>
    <property type="match status" value="1"/>
</dbReference>
<dbReference type="NCBIfam" id="NF002204">
    <property type="entry name" value="PRK01077.1"/>
    <property type="match status" value="1"/>
</dbReference>
<dbReference type="eggNOG" id="COG1797">
    <property type="taxonomic scope" value="Bacteria"/>
</dbReference>
<dbReference type="PANTHER" id="PTHR43873:SF1">
    <property type="entry name" value="COBYRINATE A,C-DIAMIDE SYNTHASE"/>
    <property type="match status" value="1"/>
</dbReference>
<dbReference type="InterPro" id="IPR011698">
    <property type="entry name" value="GATase_3"/>
</dbReference>
<comment type="pathway">
    <text evidence="2">Cofactor biosynthesis; adenosylcobalamin biosynthesis.</text>
</comment>
<evidence type="ECO:0000256" key="1">
    <source>
        <dbReference type="ARBA" id="ARBA00001946"/>
    </source>
</evidence>
<dbReference type="InterPro" id="IPR004484">
    <property type="entry name" value="CbiA/CobB_synth"/>
</dbReference>
<evidence type="ECO:0000256" key="3">
    <source>
        <dbReference type="ARBA" id="ARBA00006205"/>
    </source>
</evidence>
<feature type="domain" description="CobB/CobQ-like glutamine amidotransferase" evidence="11">
    <location>
        <begin position="242"/>
        <end position="418"/>
    </location>
</feature>
<dbReference type="InterPro" id="IPR002586">
    <property type="entry name" value="CobQ/CobB/MinD/ParA_Nub-bd_dom"/>
</dbReference>
<sequence length="431" mass="45906">MNQISCPAILVSAPASGQGKTLSTAALARAWKNRGLNVHAFKCGPDFLDPMVLETATGQPVYNLDLGMCGEQDGLVRLYQAAQTADVIIVEGVMGLYDGTPSSADIAMRYSLPVMLTIDASGMAQTFGALASGLLGYQPALIPAGVLANKVGSTGHADMLKDSLPVHLSWLGALPQDEAYALPERHLGLFRAQEITDLDARIEAAATALADSSALPLPPKVTFTALNMATSPMPSKLLAGKTIAIARDAAFCFIYPANIDCLQEMGATVKFFSPLHDKTLPEADAYWLPGGYPELHLKEISENAGMRDALLAAFNADKPILAECGGMMALSESINGEPVYGLLAGKSHIEQRLQGLGTQHTELLEDIGNIGAHTFHYGKFDTPLLPKCQANSRYGVGENIYQQGSITATFLHFYFSSNPTLAARLFSYAKP</sequence>
<evidence type="ECO:0000256" key="9">
    <source>
        <dbReference type="ARBA" id="ARBA00022962"/>
    </source>
</evidence>
<evidence type="ECO:0000256" key="6">
    <source>
        <dbReference type="ARBA" id="ARBA00022741"/>
    </source>
</evidence>
<evidence type="ECO:0000313" key="13">
    <source>
        <dbReference type="Proteomes" id="UP000000383"/>
    </source>
</evidence>
<dbReference type="InterPro" id="IPR029062">
    <property type="entry name" value="Class_I_gatase-like"/>
</dbReference>
<proteinExistence type="inferred from homology"/>
<name>D7DKU9_METV0</name>
<reference evidence="13" key="1">
    <citation type="submission" date="2010-05" db="EMBL/GenBank/DDBJ databases">
        <title>Complete sequence of Methylotenera sp. 301.</title>
        <authorList>
            <person name="Lucas S."/>
            <person name="Copeland A."/>
            <person name="Lapidus A."/>
            <person name="Cheng J.-F."/>
            <person name="Bruce D."/>
            <person name="Goodwin L."/>
            <person name="Pitluck S."/>
            <person name="Clum A."/>
            <person name="Land M."/>
            <person name="Hauser L."/>
            <person name="Kyrpides N."/>
            <person name="Ivanova N."/>
            <person name="Chistoservova L."/>
            <person name="Kalyuzhnaya M."/>
            <person name="Woyke T."/>
        </authorList>
    </citation>
    <scope>NUCLEOTIDE SEQUENCE [LARGE SCALE GENOMIC DNA]</scope>
    <source>
        <strain evidence="13">301</strain>
    </source>
</reference>
<comment type="cofactor">
    <cofactor evidence="1">
        <name>Mg(2+)</name>
        <dbReference type="ChEBI" id="CHEBI:18420"/>
    </cofactor>
</comment>
<dbReference type="GO" id="GO:0005524">
    <property type="term" value="F:ATP binding"/>
    <property type="evidence" value="ECO:0007669"/>
    <property type="project" value="UniProtKB-KW"/>
</dbReference>
<protein>
    <submittedName>
        <fullName evidence="12">CobB/CobQ domain protein glutamine amidotransferase</fullName>
    </submittedName>
</protein>
<dbReference type="PANTHER" id="PTHR43873">
    <property type="entry name" value="COBYRINATE A,C-DIAMIDE SYNTHASE"/>
    <property type="match status" value="1"/>
</dbReference>
<keyword evidence="6" id="KW-0547">Nucleotide-binding</keyword>
<dbReference type="SUPFAM" id="SSF52317">
    <property type="entry name" value="Class I glutamine amidotransferase-like"/>
    <property type="match status" value="1"/>
</dbReference>
<gene>
    <name evidence="12" type="ordered locus">M301_0172</name>
</gene>
<dbReference type="GO" id="GO:0009236">
    <property type="term" value="P:cobalamin biosynthetic process"/>
    <property type="evidence" value="ECO:0007669"/>
    <property type="project" value="UniProtKB-KW"/>
</dbReference>
<dbReference type="Pfam" id="PF07685">
    <property type="entry name" value="GATase_3"/>
    <property type="match status" value="1"/>
</dbReference>
<dbReference type="GO" id="GO:0016740">
    <property type="term" value="F:transferase activity"/>
    <property type="evidence" value="ECO:0007669"/>
    <property type="project" value="UniProtKB-KW"/>
</dbReference>
<dbReference type="HOGENOM" id="CLU_022752_0_2_4"/>
<keyword evidence="4" id="KW-0169">Cobalamin biosynthesis</keyword>
<dbReference type="AlphaFoldDB" id="D7DKU9"/>
<keyword evidence="13" id="KW-1185">Reference proteome</keyword>
<dbReference type="RefSeq" id="WP_013146877.1">
    <property type="nucleotide sequence ID" value="NC_014207.1"/>
</dbReference>
<dbReference type="GO" id="GO:0042242">
    <property type="term" value="F:cobyrinic acid a,c-diamide synthase activity"/>
    <property type="evidence" value="ECO:0007669"/>
    <property type="project" value="InterPro"/>
</dbReference>
<dbReference type="OrthoDB" id="9764035at2"/>
<dbReference type="Proteomes" id="UP000000383">
    <property type="component" value="Chromosome"/>
</dbReference>
<dbReference type="Gene3D" id="3.40.50.880">
    <property type="match status" value="1"/>
</dbReference>
<accession>D7DKU9</accession>